<dbReference type="Pfam" id="PF00378">
    <property type="entry name" value="ECH_1"/>
    <property type="match status" value="1"/>
</dbReference>
<dbReference type="CDD" id="cd06558">
    <property type="entry name" value="crotonase-like"/>
    <property type="match status" value="1"/>
</dbReference>
<dbReference type="AlphaFoldDB" id="A0A381WJW9"/>
<dbReference type="Gene3D" id="3.90.226.10">
    <property type="entry name" value="2-enoyl-CoA Hydratase, Chain A, domain 1"/>
    <property type="match status" value="1"/>
</dbReference>
<name>A0A381WJW9_9ZZZZ</name>
<comment type="similarity">
    <text evidence="1">Belongs to the enoyl-CoA hydratase/isomerase family.</text>
</comment>
<proteinExistence type="inferred from homology"/>
<dbReference type="EMBL" id="UINC01012028">
    <property type="protein sequence ID" value="SVA52759.1"/>
    <property type="molecule type" value="Genomic_DNA"/>
</dbReference>
<gene>
    <name evidence="2" type="ORF">METZ01_LOCUS105613</name>
</gene>
<evidence type="ECO:0000256" key="1">
    <source>
        <dbReference type="ARBA" id="ARBA00005254"/>
    </source>
</evidence>
<feature type="non-terminal residue" evidence="2">
    <location>
        <position position="1"/>
    </location>
</feature>
<evidence type="ECO:0008006" key="3">
    <source>
        <dbReference type="Google" id="ProtNLM"/>
    </source>
</evidence>
<dbReference type="SUPFAM" id="SSF52096">
    <property type="entry name" value="ClpP/crotonase"/>
    <property type="match status" value="1"/>
</dbReference>
<accession>A0A381WJW9</accession>
<organism evidence="2">
    <name type="scientific">marine metagenome</name>
    <dbReference type="NCBI Taxonomy" id="408172"/>
    <lineage>
        <taxon>unclassified sequences</taxon>
        <taxon>metagenomes</taxon>
        <taxon>ecological metagenomes</taxon>
    </lineage>
</organism>
<dbReference type="PANTHER" id="PTHR43802">
    <property type="entry name" value="ENOYL-COA HYDRATASE"/>
    <property type="match status" value="1"/>
</dbReference>
<dbReference type="PANTHER" id="PTHR43802:SF1">
    <property type="entry name" value="IP11341P-RELATED"/>
    <property type="match status" value="1"/>
</dbReference>
<dbReference type="InterPro" id="IPR001753">
    <property type="entry name" value="Enoyl-CoA_hydra/iso"/>
</dbReference>
<reference evidence="2" key="1">
    <citation type="submission" date="2018-05" db="EMBL/GenBank/DDBJ databases">
        <authorList>
            <person name="Lanie J.A."/>
            <person name="Ng W.-L."/>
            <person name="Kazmierczak K.M."/>
            <person name="Andrzejewski T.M."/>
            <person name="Davidsen T.M."/>
            <person name="Wayne K.J."/>
            <person name="Tettelin H."/>
            <person name="Glass J.I."/>
            <person name="Rusch D."/>
            <person name="Podicherti R."/>
            <person name="Tsui H.-C.T."/>
            <person name="Winkler M.E."/>
        </authorList>
    </citation>
    <scope>NUCLEOTIDE SEQUENCE</scope>
</reference>
<protein>
    <recommendedName>
        <fullName evidence="3">Enoyl-CoA hydratase</fullName>
    </recommendedName>
</protein>
<dbReference type="InterPro" id="IPR029045">
    <property type="entry name" value="ClpP/crotonase-like_dom_sf"/>
</dbReference>
<sequence>VADPSADESAYETLHVTVADHVATVVLNRPEAANAFTAAMQREFRDLWATLRSDDAVRVVVLTGSGDRAFCTGIDRDEPFTALEDSPALYGTSNNFMYDDPGDWLGPKSNDLWKPVIGAVNGMACGGAFYLLGECDVLIAAEHATFFDPHVSYGMPAIYEPMKMLPRMPFGEVMRMSLTGSAERISAETALRMGLVTEVVPAAELAGAAARLAASIAANPPWAVQGTLRAIWAAQDLGRLGGRSVATALLSTATDKDALRSGAEEFTSGNRVDPRIR</sequence>
<evidence type="ECO:0000313" key="2">
    <source>
        <dbReference type="EMBL" id="SVA52759.1"/>
    </source>
</evidence>